<gene>
    <name evidence="1" type="ORF">SLEP1_g48140</name>
</gene>
<evidence type="ECO:0000313" key="1">
    <source>
        <dbReference type="EMBL" id="GKV40505.1"/>
    </source>
</evidence>
<dbReference type="PANTHER" id="PTHR37172:SF3">
    <property type="entry name" value="TRANSMEMBRANE PROTEIN"/>
    <property type="match status" value="1"/>
</dbReference>
<dbReference type="PANTHER" id="PTHR37172">
    <property type="entry name" value="TRANSMEMBRANE PROTEIN"/>
    <property type="match status" value="1"/>
</dbReference>
<proteinExistence type="predicted"/>
<keyword evidence="2" id="KW-1185">Reference proteome</keyword>
<comment type="caution">
    <text evidence="1">The sequence shown here is derived from an EMBL/GenBank/DDBJ whole genome shotgun (WGS) entry which is preliminary data.</text>
</comment>
<accession>A0AAV5LSP5</accession>
<reference evidence="1 2" key="1">
    <citation type="journal article" date="2021" name="Commun. Biol.">
        <title>The genome of Shorea leprosula (Dipterocarpaceae) highlights the ecological relevance of drought in aseasonal tropical rainforests.</title>
        <authorList>
            <person name="Ng K.K.S."/>
            <person name="Kobayashi M.J."/>
            <person name="Fawcett J.A."/>
            <person name="Hatakeyama M."/>
            <person name="Paape T."/>
            <person name="Ng C.H."/>
            <person name="Ang C.C."/>
            <person name="Tnah L.H."/>
            <person name="Lee C.T."/>
            <person name="Nishiyama T."/>
            <person name="Sese J."/>
            <person name="O'Brien M.J."/>
            <person name="Copetti D."/>
            <person name="Mohd Noor M.I."/>
            <person name="Ong R.C."/>
            <person name="Putra M."/>
            <person name="Sireger I.Z."/>
            <person name="Indrioko S."/>
            <person name="Kosugi Y."/>
            <person name="Izuno A."/>
            <person name="Isagi Y."/>
            <person name="Lee S.L."/>
            <person name="Shimizu K.K."/>
        </authorList>
    </citation>
    <scope>NUCLEOTIDE SEQUENCE [LARGE SCALE GENOMIC DNA]</scope>
    <source>
        <strain evidence="1">214</strain>
    </source>
</reference>
<organism evidence="1 2">
    <name type="scientific">Rubroshorea leprosula</name>
    <dbReference type="NCBI Taxonomy" id="152421"/>
    <lineage>
        <taxon>Eukaryota</taxon>
        <taxon>Viridiplantae</taxon>
        <taxon>Streptophyta</taxon>
        <taxon>Embryophyta</taxon>
        <taxon>Tracheophyta</taxon>
        <taxon>Spermatophyta</taxon>
        <taxon>Magnoliopsida</taxon>
        <taxon>eudicotyledons</taxon>
        <taxon>Gunneridae</taxon>
        <taxon>Pentapetalae</taxon>
        <taxon>rosids</taxon>
        <taxon>malvids</taxon>
        <taxon>Malvales</taxon>
        <taxon>Dipterocarpaceae</taxon>
        <taxon>Rubroshorea</taxon>
    </lineage>
</organism>
<protein>
    <submittedName>
        <fullName evidence="1">Uncharacterized protein</fullName>
    </submittedName>
</protein>
<name>A0AAV5LSP5_9ROSI</name>
<dbReference type="EMBL" id="BPVZ01000142">
    <property type="protein sequence ID" value="GKV40505.1"/>
    <property type="molecule type" value="Genomic_DNA"/>
</dbReference>
<sequence>MLLWSRVIVKPVVDDTIFKVAREERWVQRVVLAVSLGSFWWWKLRDGVDGLVVAVESKTSLMGIEPVDFLGWWLYYATVTIGMVRVVKALMWLGMVLLFETVRIQDSDDYEQTIEDEEKV</sequence>
<dbReference type="Proteomes" id="UP001054252">
    <property type="component" value="Unassembled WGS sequence"/>
</dbReference>
<evidence type="ECO:0000313" key="2">
    <source>
        <dbReference type="Proteomes" id="UP001054252"/>
    </source>
</evidence>
<dbReference type="AlphaFoldDB" id="A0AAV5LSP5"/>